<reference evidence="6" key="1">
    <citation type="submission" date="2017-06" db="EMBL/GenBank/DDBJ databases">
        <title>Genome analysis of Fimbriiglobus ruber SP5, the first member of the order Planctomycetales with confirmed chitinolytic capability.</title>
        <authorList>
            <person name="Ravin N.V."/>
            <person name="Rakitin A.L."/>
            <person name="Ivanova A.A."/>
            <person name="Beletsky A.V."/>
            <person name="Kulichevskaya I.S."/>
            <person name="Mardanov A.V."/>
            <person name="Dedysh S.N."/>
        </authorList>
    </citation>
    <scope>NUCLEOTIDE SEQUENCE [LARGE SCALE GENOMIC DNA]</scope>
    <source>
        <strain evidence="6">SP5</strain>
    </source>
</reference>
<evidence type="ECO:0000256" key="1">
    <source>
        <dbReference type="ARBA" id="ARBA00022737"/>
    </source>
</evidence>
<evidence type="ECO:0000256" key="3">
    <source>
        <dbReference type="PROSITE-ProRule" id="PRU00339"/>
    </source>
</evidence>
<dbReference type="Pfam" id="PF12770">
    <property type="entry name" value="CHAT"/>
    <property type="match status" value="1"/>
</dbReference>
<feature type="repeat" description="TPR" evidence="3">
    <location>
        <begin position="84"/>
        <end position="117"/>
    </location>
</feature>
<dbReference type="SMART" id="SM00028">
    <property type="entry name" value="TPR"/>
    <property type="match status" value="3"/>
</dbReference>
<evidence type="ECO:0000259" key="4">
    <source>
        <dbReference type="Pfam" id="PF12770"/>
    </source>
</evidence>
<evidence type="ECO:0000256" key="2">
    <source>
        <dbReference type="ARBA" id="ARBA00022803"/>
    </source>
</evidence>
<feature type="domain" description="CHAT" evidence="4">
    <location>
        <begin position="384"/>
        <end position="727"/>
    </location>
</feature>
<evidence type="ECO:0000313" key="5">
    <source>
        <dbReference type="EMBL" id="OWK40380.1"/>
    </source>
</evidence>
<name>A0A225DFR0_9BACT</name>
<dbReference type="InterPro" id="IPR024983">
    <property type="entry name" value="CHAT_dom"/>
</dbReference>
<organism evidence="5 6">
    <name type="scientific">Fimbriiglobus ruber</name>
    <dbReference type="NCBI Taxonomy" id="1908690"/>
    <lineage>
        <taxon>Bacteria</taxon>
        <taxon>Pseudomonadati</taxon>
        <taxon>Planctomycetota</taxon>
        <taxon>Planctomycetia</taxon>
        <taxon>Gemmatales</taxon>
        <taxon>Gemmataceae</taxon>
        <taxon>Fimbriiglobus</taxon>
    </lineage>
</organism>
<dbReference type="Pfam" id="PF13424">
    <property type="entry name" value="TPR_12"/>
    <property type="match status" value="2"/>
</dbReference>
<comment type="caution">
    <text evidence="5">The sequence shown here is derived from an EMBL/GenBank/DDBJ whole genome shotgun (WGS) entry which is preliminary data.</text>
</comment>
<sequence>MSLNNLGNVQKSLREYEAAKQSYTDALAIYRKALPRDHPTIADSLNNLGSVQYSLRAYEAAKQSHSDALAIKRKALPRDHPDIAMSLNNLGNVQHALREFEAARQSYTEALAINQKALPRDHPDIARSLNNLGLLELCSNGTSAATIESLGEALTIKRAEYVRLASLQAEAEQFATASDARSTLDLYLSATLDPGRDATPVFHQTASFKGAVTAHQHWTREVRNPKDAITAELLRKLTIVDRELLGSSLSVPSAGRSPESIDPRKRLTELQEQRKDLERQLTAHSEAYRVFLAKAKIGGGEIRAALPAGTCLIDFRDYKQVGPPPKGTDDPVFEDRLIAFVVKPGTAKMVLVPFGRSAPIATLVERWRASYSIGRMPAADEPDPAVALRKALWEPLQTHLGKDVRTVLISPDGPLHDLPFAALPGSKDDTFLLHEYAFAVVPVPVLLPEMLEKKPAPLGAGPLLLMGGIAFGDGPDPSLPTSTSKLPPVPRFNALEGTDSEVNDLRAQFEDAFPDAPPPTVLRKDRATKAAFLQNAPRYPYIHLATHGFFAQESEKSVLGPSPLERSLRDFQMDRVVVGRNPGLLSGVVFAGVNRPDRPKEDGVLTALEAGELDLGRTELVVLSACETGRGRVAGGEGVLGLQRAFQVAGARTTVASLWKVPDEETHQLMREFYRRLWDVKNPMPRAEALRQAQLWMLANRKRGAQPPEVKGPLAPHVWAAFVLAGDWR</sequence>
<dbReference type="Proteomes" id="UP000214646">
    <property type="component" value="Unassembled WGS sequence"/>
</dbReference>
<dbReference type="AlphaFoldDB" id="A0A225DFR0"/>
<dbReference type="Gene3D" id="1.25.40.10">
    <property type="entry name" value="Tetratricopeptide repeat domain"/>
    <property type="match status" value="1"/>
</dbReference>
<gene>
    <name evidence="5" type="ORF">FRUB_05299</name>
</gene>
<dbReference type="PROSITE" id="PS50005">
    <property type="entry name" value="TPR"/>
    <property type="match status" value="1"/>
</dbReference>
<evidence type="ECO:0000313" key="6">
    <source>
        <dbReference type="Proteomes" id="UP000214646"/>
    </source>
</evidence>
<dbReference type="InterPro" id="IPR019734">
    <property type="entry name" value="TPR_rpt"/>
</dbReference>
<accession>A0A225DFR0</accession>
<keyword evidence="1" id="KW-0677">Repeat</keyword>
<dbReference type="EMBL" id="NIDE01000008">
    <property type="protein sequence ID" value="OWK40380.1"/>
    <property type="molecule type" value="Genomic_DNA"/>
</dbReference>
<keyword evidence="6" id="KW-1185">Reference proteome</keyword>
<protein>
    <submittedName>
        <fullName evidence="5">Kinesin light chain-like protein</fullName>
    </submittedName>
</protein>
<dbReference type="RefSeq" id="WP_088256299.1">
    <property type="nucleotide sequence ID" value="NZ_NIDE01000008.1"/>
</dbReference>
<dbReference type="SUPFAM" id="SSF48452">
    <property type="entry name" value="TPR-like"/>
    <property type="match status" value="1"/>
</dbReference>
<dbReference type="PANTHER" id="PTHR45641:SF19">
    <property type="entry name" value="NEPHROCYSTIN-3"/>
    <property type="match status" value="1"/>
</dbReference>
<keyword evidence="2 3" id="KW-0802">TPR repeat</keyword>
<dbReference type="InterPro" id="IPR011990">
    <property type="entry name" value="TPR-like_helical_dom_sf"/>
</dbReference>
<dbReference type="PANTHER" id="PTHR45641">
    <property type="entry name" value="TETRATRICOPEPTIDE REPEAT PROTEIN (AFU_ORTHOLOGUE AFUA_6G03870)"/>
    <property type="match status" value="1"/>
</dbReference>
<dbReference type="OrthoDB" id="220792at2"/>
<proteinExistence type="predicted"/>